<evidence type="ECO:0000259" key="1">
    <source>
        <dbReference type="Pfam" id="PF25794"/>
    </source>
</evidence>
<feature type="domain" description="Sacsin/Nov" evidence="1">
    <location>
        <begin position="26"/>
        <end position="175"/>
    </location>
</feature>
<evidence type="ECO:0000313" key="2">
    <source>
        <dbReference type="EMBL" id="OCH93196.1"/>
    </source>
</evidence>
<dbReference type="Proteomes" id="UP000250043">
    <property type="component" value="Unassembled WGS sequence"/>
</dbReference>
<dbReference type="SUPFAM" id="SSF55874">
    <property type="entry name" value="ATPase domain of HSP90 chaperone/DNA topoisomerase II/histidine kinase"/>
    <property type="match status" value="1"/>
</dbReference>
<dbReference type="InterPro" id="IPR022155">
    <property type="entry name" value="DUF3684"/>
</dbReference>
<dbReference type="Pfam" id="PF25794">
    <property type="entry name" value="SACS"/>
    <property type="match status" value="1"/>
</dbReference>
<gene>
    <name evidence="2" type="ORF">OBBRIDRAFT_885709</name>
</gene>
<organism evidence="2 3">
    <name type="scientific">Obba rivulosa</name>
    <dbReference type="NCBI Taxonomy" id="1052685"/>
    <lineage>
        <taxon>Eukaryota</taxon>
        <taxon>Fungi</taxon>
        <taxon>Dikarya</taxon>
        <taxon>Basidiomycota</taxon>
        <taxon>Agaricomycotina</taxon>
        <taxon>Agaricomycetes</taxon>
        <taxon>Polyporales</taxon>
        <taxon>Gelatoporiaceae</taxon>
        <taxon>Obba</taxon>
    </lineage>
</organism>
<name>A0A8E2DP60_9APHY</name>
<dbReference type="OrthoDB" id="10031156at2759"/>
<keyword evidence="3" id="KW-1185">Reference proteome</keyword>
<dbReference type="InterPro" id="IPR058210">
    <property type="entry name" value="SACS/Nov_dom"/>
</dbReference>
<reference evidence="2 3" key="1">
    <citation type="submission" date="2016-07" db="EMBL/GenBank/DDBJ databases">
        <title>Draft genome of the white-rot fungus Obba rivulosa 3A-2.</title>
        <authorList>
            <consortium name="DOE Joint Genome Institute"/>
            <person name="Miettinen O."/>
            <person name="Riley R."/>
            <person name="Acob R."/>
            <person name="Barry K."/>
            <person name="Cullen D."/>
            <person name="De Vries R."/>
            <person name="Hainaut M."/>
            <person name="Hatakka A."/>
            <person name="Henrissat B."/>
            <person name="Hilden K."/>
            <person name="Kuo R."/>
            <person name="Labutti K."/>
            <person name="Lipzen A."/>
            <person name="Makela M.R."/>
            <person name="Sandor L."/>
            <person name="Spatafora J.W."/>
            <person name="Grigoriev I.V."/>
            <person name="Hibbett D.S."/>
        </authorList>
    </citation>
    <scope>NUCLEOTIDE SEQUENCE [LARGE SCALE GENOMIC DNA]</scope>
    <source>
        <strain evidence="2 3">3A-2</strain>
    </source>
</reference>
<dbReference type="Gene3D" id="3.30.565.10">
    <property type="entry name" value="Histidine kinase-like ATPase, C-terminal domain"/>
    <property type="match status" value="1"/>
</dbReference>
<sequence length="1669" mass="189831">MPRNGNGADDPLVDVNHRGLIINGFARYPVKFAVFRELLQNSDDAQARCVEIRFETRDVYERGGNRENVDATEDRDLDLSAAEIYSCSFRNNGDPFTEDDWKRILKIGAGNPNEHKVGGFGVGFYSVFSVTNEPIIISHGRQLRLFFESSSDRLRTEWQQVTRQDLHHHEWTVFMMKLKQPGRLIDVFDLFDLTQFLVSALAFTKHVAEISLRLDNTRVAVITKTESDSIPTTLLPTLKPVSPKGVMTVNKVKAIPVRIAVKIAQCVYSTADTKRKPFRVLRTDGNPSSSHARMSTLLGSRTAPPFTLPPSSAQEGYSEHSVEFFIYAATVAVKLSTRMSSDLKHLIGKSLPKALRYQLIYISKDQYDKSIQEDDAYPSTIGRLFQALRASLEGQNTSLIFVGQATTQTTGIGGHMWSRFIPTSERQSIDLANGSVKVWNEELLYVGGYLARTIYESELVKLHQSWPSGPIDIRSSAYQQALHVIQFFTFHRSTPSPEVSDRLRQAFLSCSATKTCSVISSAGIRDLWSIRIFNDPSYAKFIKNWPTLPDKDDKRVKQMIQSVLDHDEFDKLHLRAQDCINEFKERTLDGSEGVDLLLWFNRLRLDPEAKEKQLAELKGMIFPHVRITTTAPNGHMTTFTLGAIRYFVDSSYVASNLPANAPLPENVIPSNLSRTFDAKCLQWFGWKPLTTVDWLRCVVASGVREADATYDITKSPRCAEEVLTFLAKAWISLTLEQRSEVTHILEGITCIPTSAGIVLPREAFIHATAVLRELPVLRLPQLGAGDFAMLQDLGVRQHVDFRTFLEKFVEMKEHGNEDLVQYLLNARNSLDRATLRETPVFACESNTEAGAEQRTLCNIRDLYQPLDMFRRLGLPVLKWSRPWNQSSPEAVLLGELGLQSVPTLETVIGCCSHRNESIHQSAFMLLLQNLDNVYPEYNPEKFRDVAFIPAVGPGGSHRLCKSKEVFLDQSWQMLDFPVIGLHWINDSNPRTRDEMLRRLQQLGVQESPSIPTILVALKSHPPMSNWAANNLFAFLSRHDFSTRDLDVISRIDIVPVTAESSRSSVGMSPEGLRVPRLLPPSQCFFKQPRKSYYTKLFGFVDFEGPAKTFLMGCRVRDQPTGEDIAEALVRDPVAFWNMAGKDQLLVELRKIAADYDGFPDELKVTMKTTAVLPASPWRFRGSARDSETSMPGEPADHDELKQPSDIIIIDDLSSCSLLPDGAWTHPQDDLEGFYVKLGAKLLSSLITPHFKQLMEINDKDFCDHYRHEILSRLPLFLHYFGHQPKIPYSKLKEETFFVVKRCKKITVWKSIDYEGHSPKETPREEETSACAENKDGTIVLWLTKDVKNPSDMMYDVATSFCRLLFEAPKANDFLLFMTMLSTKLSVLQQRGYNVDEIIGQMEKQAVESEEPQCTPDSVLIPPSRENTPSPIDVPSFSQTSVDKPSVFRKIHGMLTVPKSTFSRFRMREAPLGTIEHQFGHYVPEVMQLCRQELEQSLKNDPRVKESEHLSKEEYCNVRSTLSLDLLQHAQGIPVYVTARGEGGLQTQNQDLRFDTLRRFVDILLRLCRIFKLEPKMLHIFYHKERGLMGFNRNGSIFLSWFHYEWKHDTQVREGRMDKALISWYFVMAHEIAHNMFSNHDENHEFLFSEICQQYLENLQIELSAGSATV</sequence>
<dbReference type="NCBIfam" id="NF047352">
    <property type="entry name" value="P_loop_sacsin"/>
    <property type="match status" value="1"/>
</dbReference>
<accession>A0A8E2DP60</accession>
<dbReference type="PANTHER" id="PTHR47839">
    <property type="entry name" value="DOMAIN PROTEIN, PUTATIVE (AFU_ORTHOLOGUE AFUA_6G04830)-RELATED"/>
    <property type="match status" value="1"/>
</dbReference>
<evidence type="ECO:0000313" key="3">
    <source>
        <dbReference type="Proteomes" id="UP000250043"/>
    </source>
</evidence>
<protein>
    <recommendedName>
        <fullName evidence="1">Sacsin/Nov domain-containing protein</fullName>
    </recommendedName>
</protein>
<dbReference type="InterPro" id="IPR036890">
    <property type="entry name" value="HATPase_C_sf"/>
</dbReference>
<dbReference type="PANTHER" id="PTHR47839:SF1">
    <property type="entry name" value="DOMAIN PROTEIN, PUTATIVE (AFU_ORTHOLOGUE AFUA_6G04830)-RELATED"/>
    <property type="match status" value="1"/>
</dbReference>
<dbReference type="EMBL" id="KV722358">
    <property type="protein sequence ID" value="OCH93196.1"/>
    <property type="molecule type" value="Genomic_DNA"/>
</dbReference>
<dbReference type="Pfam" id="PF12449">
    <property type="entry name" value="DUF3684"/>
    <property type="match status" value="1"/>
</dbReference>
<proteinExistence type="predicted"/>